<dbReference type="OrthoDB" id="9804574at2"/>
<dbReference type="RefSeq" id="WP_139097123.1">
    <property type="nucleotide sequence ID" value="NZ_VDFW01000010.1"/>
</dbReference>
<name>A0A5C4M0B4_9PSEU</name>
<protein>
    <recommendedName>
        <fullName evidence="2">SAF domain-containing protein</fullName>
    </recommendedName>
</protein>
<gene>
    <name evidence="3" type="ORF">FG385_13910</name>
</gene>
<evidence type="ECO:0000313" key="4">
    <source>
        <dbReference type="Proteomes" id="UP000305546"/>
    </source>
</evidence>
<sequence>MVDAGPPGYLIHDDADLVGVAVRDLEPGTVEGGYLRKPDSVTIELGHPVPLGHKLALADIAEGSDVIEYGQRVATATTDIRKGDYVHVHNVRSARWHNSVA</sequence>
<organism evidence="3 4">
    <name type="scientific">Amycolatopsis alkalitolerans</name>
    <dbReference type="NCBI Taxonomy" id="2547244"/>
    <lineage>
        <taxon>Bacteria</taxon>
        <taxon>Bacillati</taxon>
        <taxon>Actinomycetota</taxon>
        <taxon>Actinomycetes</taxon>
        <taxon>Pseudonocardiales</taxon>
        <taxon>Pseudonocardiaceae</taxon>
        <taxon>Amycolatopsis</taxon>
    </lineage>
</organism>
<dbReference type="EMBL" id="VDFW01000010">
    <property type="protein sequence ID" value="TNC25738.1"/>
    <property type="molecule type" value="Genomic_DNA"/>
</dbReference>
<dbReference type="InterPro" id="IPR013974">
    <property type="entry name" value="SAF"/>
</dbReference>
<dbReference type="Gene3D" id="2.30.130.110">
    <property type="match status" value="1"/>
</dbReference>
<keyword evidence="4" id="KW-1185">Reference proteome</keyword>
<proteinExistence type="predicted"/>
<dbReference type="CDD" id="cd11613">
    <property type="entry name" value="SAF_AH_GD"/>
    <property type="match status" value="1"/>
</dbReference>
<keyword evidence="1" id="KW-0456">Lyase</keyword>
<dbReference type="Proteomes" id="UP000305546">
    <property type="component" value="Unassembled WGS sequence"/>
</dbReference>
<dbReference type="InterPro" id="IPR044144">
    <property type="entry name" value="SAF_UxaA/GarD"/>
</dbReference>
<dbReference type="SMART" id="SM00858">
    <property type="entry name" value="SAF"/>
    <property type="match status" value="1"/>
</dbReference>
<dbReference type="AlphaFoldDB" id="A0A5C4M0B4"/>
<evidence type="ECO:0000259" key="2">
    <source>
        <dbReference type="SMART" id="SM00858"/>
    </source>
</evidence>
<comment type="caution">
    <text evidence="3">The sequence shown here is derived from an EMBL/GenBank/DDBJ whole genome shotgun (WGS) entry which is preliminary data.</text>
</comment>
<feature type="domain" description="SAF" evidence="2">
    <location>
        <begin position="16"/>
        <end position="92"/>
    </location>
</feature>
<accession>A0A5C4M0B4</accession>
<reference evidence="3 4" key="1">
    <citation type="submission" date="2019-06" db="EMBL/GenBank/DDBJ databases">
        <title>Amycolatopsis alkalitolerans sp. nov., isolated from Gastrodia elata Blume.</title>
        <authorList>
            <person name="Narsing Rao M.P."/>
            <person name="Li W.J."/>
        </authorList>
    </citation>
    <scope>NUCLEOTIDE SEQUENCE [LARGE SCALE GENOMIC DNA]</scope>
    <source>
        <strain evidence="3 4">SYSUP0005</strain>
    </source>
</reference>
<evidence type="ECO:0000256" key="1">
    <source>
        <dbReference type="ARBA" id="ARBA00023239"/>
    </source>
</evidence>
<evidence type="ECO:0000313" key="3">
    <source>
        <dbReference type="EMBL" id="TNC25738.1"/>
    </source>
</evidence>
<dbReference type="GO" id="GO:0016829">
    <property type="term" value="F:lyase activity"/>
    <property type="evidence" value="ECO:0007669"/>
    <property type="project" value="UniProtKB-KW"/>
</dbReference>